<keyword evidence="3" id="KW-1185">Reference proteome</keyword>
<evidence type="ECO:0000313" key="2">
    <source>
        <dbReference type="EMBL" id="KHD98885.1"/>
    </source>
</evidence>
<evidence type="ECO:0000313" key="3">
    <source>
        <dbReference type="Proteomes" id="UP000030466"/>
    </source>
</evidence>
<reference evidence="2 3" key="1">
    <citation type="journal article" date="2003" name="Int. J. Syst. Evol. Microbiol.">
        <title>Kocuria polaris sp. nov., an orange-pigmented psychrophilic bacterium isolated from an Antarctic cyanobacterial mat sample.</title>
        <authorList>
            <person name="Reddy G.S."/>
            <person name="Prakash J.S."/>
            <person name="Prabahar V."/>
            <person name="Matsumoto G.I."/>
            <person name="Stackebrandt E."/>
            <person name="Shivaji S."/>
        </authorList>
    </citation>
    <scope>NUCLEOTIDE SEQUENCE [LARGE SCALE GENOMIC DNA]</scope>
    <source>
        <strain evidence="2 3">CMS 76or</strain>
    </source>
</reference>
<protein>
    <submittedName>
        <fullName evidence="2">Uncharacterized protein</fullName>
    </submittedName>
</protein>
<dbReference type="RefSeq" id="WP_035923302.1">
    <property type="nucleotide sequence ID" value="NZ_JSUH01000001.1"/>
</dbReference>
<keyword evidence="1" id="KW-0812">Transmembrane</keyword>
<gene>
    <name evidence="2" type="ORF">GY22_00480</name>
</gene>
<feature type="transmembrane region" description="Helical" evidence="1">
    <location>
        <begin position="36"/>
        <end position="57"/>
    </location>
</feature>
<dbReference type="EMBL" id="JSUH01000001">
    <property type="protein sequence ID" value="KHD98885.1"/>
    <property type="molecule type" value="Genomic_DNA"/>
</dbReference>
<evidence type="ECO:0000256" key="1">
    <source>
        <dbReference type="SAM" id="Phobius"/>
    </source>
</evidence>
<proteinExistence type="predicted"/>
<dbReference type="OrthoDB" id="9916684at2"/>
<name>A0A0A6VVK4_KOCRO</name>
<dbReference type="Proteomes" id="UP000030466">
    <property type="component" value="Unassembled WGS sequence"/>
</dbReference>
<keyword evidence="1" id="KW-0472">Membrane</keyword>
<accession>A0A0A6VVK4</accession>
<dbReference type="AlphaFoldDB" id="A0A0A6VVK4"/>
<organism evidence="2 3">
    <name type="scientific">Kocuria rosea subsp. polaris</name>
    <dbReference type="NCBI Taxonomy" id="136273"/>
    <lineage>
        <taxon>Bacteria</taxon>
        <taxon>Bacillati</taxon>
        <taxon>Actinomycetota</taxon>
        <taxon>Actinomycetes</taxon>
        <taxon>Micrococcales</taxon>
        <taxon>Micrococcaceae</taxon>
        <taxon>Kocuria</taxon>
    </lineage>
</organism>
<sequence length="61" mass="6624">MNYTAPSPAPAIFFDYTAIDCDPDLSRPLHRHRRTAPLWALAVSSACVGAMVGRAAARRLP</sequence>
<keyword evidence="1" id="KW-1133">Transmembrane helix</keyword>
<comment type="caution">
    <text evidence="2">The sequence shown here is derived from an EMBL/GenBank/DDBJ whole genome shotgun (WGS) entry which is preliminary data.</text>
</comment>